<dbReference type="OrthoDB" id="2657950at2759"/>
<sequence>MVMVRPLFVISGNQSLIFLPIVALTTIWVYDYILCISDSIVYIVKSQWGLATLPYLACSHLPFGFLLLCILEVVQPDASSALCVSYFSVATYIGMLSMFFSECIFVVRAYVVWERRITVFVIISITAYMIPIAIFIHGLTSSVSGECWIPGVIGYLGTTTTTRLLVAYCLLVVAELEILLLLLYPAIKKDGWGIDNHFMRSLILHNLLYFGCSFAFTLSDILALVFLPYPVAHIIKYYQVVLQSILVTRMHRGFWKSDRASCDIYGQSTSLPTFIAVAPDHI</sequence>
<keyword evidence="1" id="KW-0472">Membrane</keyword>
<keyword evidence="1" id="KW-0812">Transmembrane</keyword>
<keyword evidence="4" id="KW-1185">Reference proteome</keyword>
<dbReference type="AlphaFoldDB" id="A0A1B7MGE3"/>
<keyword evidence="1" id="KW-1133">Transmembrane helix</keyword>
<reference evidence="3 4" key="1">
    <citation type="submission" date="2016-06" db="EMBL/GenBank/DDBJ databases">
        <title>Comparative genomics of the ectomycorrhizal sister species Rhizopogon vinicolor and Rhizopogon vesiculosus (Basidiomycota: Boletales) reveals a divergence of the mating type B locus.</title>
        <authorList>
            <consortium name="DOE Joint Genome Institute"/>
            <person name="Mujic A.B."/>
            <person name="Kuo A."/>
            <person name="Tritt A."/>
            <person name="Lipzen A."/>
            <person name="Chen C."/>
            <person name="Johnson J."/>
            <person name="Sharma A."/>
            <person name="Barry K."/>
            <person name="Grigoriev I.V."/>
            <person name="Spatafora J.W."/>
        </authorList>
    </citation>
    <scope>NUCLEOTIDE SEQUENCE [LARGE SCALE GENOMIC DNA]</scope>
    <source>
        <strain evidence="3 4">AM-OR11-026</strain>
    </source>
</reference>
<protein>
    <recommendedName>
        <fullName evidence="2">DUF6533 domain-containing protein</fullName>
    </recommendedName>
</protein>
<dbReference type="InterPro" id="IPR045340">
    <property type="entry name" value="DUF6533"/>
</dbReference>
<dbReference type="InParanoid" id="A0A1B7MGE3"/>
<proteinExistence type="predicted"/>
<dbReference type="Proteomes" id="UP000092154">
    <property type="component" value="Unassembled WGS sequence"/>
</dbReference>
<gene>
    <name evidence="3" type="ORF">K503DRAFT_60246</name>
</gene>
<feature type="domain" description="DUF6533" evidence="2">
    <location>
        <begin position="21"/>
        <end position="63"/>
    </location>
</feature>
<feature type="transmembrane region" description="Helical" evidence="1">
    <location>
        <begin position="119"/>
        <end position="139"/>
    </location>
</feature>
<evidence type="ECO:0000313" key="3">
    <source>
        <dbReference type="EMBL" id="OAX31672.1"/>
    </source>
</evidence>
<name>A0A1B7MGE3_9AGAM</name>
<dbReference type="EMBL" id="KV449294">
    <property type="protein sequence ID" value="OAX31672.1"/>
    <property type="molecule type" value="Genomic_DNA"/>
</dbReference>
<accession>A0A1B7MGE3</accession>
<feature type="transmembrane region" description="Helical" evidence="1">
    <location>
        <begin position="48"/>
        <end position="74"/>
    </location>
</feature>
<organism evidence="3 4">
    <name type="scientific">Rhizopogon vinicolor AM-OR11-026</name>
    <dbReference type="NCBI Taxonomy" id="1314800"/>
    <lineage>
        <taxon>Eukaryota</taxon>
        <taxon>Fungi</taxon>
        <taxon>Dikarya</taxon>
        <taxon>Basidiomycota</taxon>
        <taxon>Agaricomycotina</taxon>
        <taxon>Agaricomycetes</taxon>
        <taxon>Agaricomycetidae</taxon>
        <taxon>Boletales</taxon>
        <taxon>Suillineae</taxon>
        <taxon>Rhizopogonaceae</taxon>
        <taxon>Rhizopogon</taxon>
    </lineage>
</organism>
<feature type="transmembrane region" description="Helical" evidence="1">
    <location>
        <begin position="165"/>
        <end position="187"/>
    </location>
</feature>
<evidence type="ECO:0000259" key="2">
    <source>
        <dbReference type="Pfam" id="PF20151"/>
    </source>
</evidence>
<dbReference type="Pfam" id="PF20151">
    <property type="entry name" value="DUF6533"/>
    <property type="match status" value="1"/>
</dbReference>
<feature type="transmembrane region" description="Helical" evidence="1">
    <location>
        <begin position="207"/>
        <end position="229"/>
    </location>
</feature>
<feature type="transmembrane region" description="Helical" evidence="1">
    <location>
        <begin position="16"/>
        <end position="36"/>
    </location>
</feature>
<evidence type="ECO:0000256" key="1">
    <source>
        <dbReference type="SAM" id="Phobius"/>
    </source>
</evidence>
<feature type="transmembrane region" description="Helical" evidence="1">
    <location>
        <begin position="86"/>
        <end position="107"/>
    </location>
</feature>
<evidence type="ECO:0000313" key="4">
    <source>
        <dbReference type="Proteomes" id="UP000092154"/>
    </source>
</evidence>